<sequence>MRSTGPFLSNVVANLLFPMLAQWRDRSQWEGHSIVTRRGELKGKPLDGVEGRLDQSAAPVMMGARFTLLTGCRRPNVRYGIYCIHCERVLYLTGRGDRRSVSLGVSLRTKK</sequence>
<dbReference type="RefSeq" id="XP_033384015.1">
    <property type="nucleotide sequence ID" value="XM_033527863.1"/>
</dbReference>
<gene>
    <name evidence="1" type="ORF">BU24DRAFT_421978</name>
</gene>
<keyword evidence="2" id="KW-1185">Reference proteome</keyword>
<dbReference type="GeneID" id="54285260"/>
<evidence type="ECO:0000313" key="1">
    <source>
        <dbReference type="EMBL" id="KAF2015676.1"/>
    </source>
</evidence>
<dbReference type="EMBL" id="ML978069">
    <property type="protein sequence ID" value="KAF2015676.1"/>
    <property type="molecule type" value="Genomic_DNA"/>
</dbReference>
<dbReference type="Proteomes" id="UP000799778">
    <property type="component" value="Unassembled WGS sequence"/>
</dbReference>
<proteinExistence type="predicted"/>
<accession>A0A6A5XRZ7</accession>
<protein>
    <submittedName>
        <fullName evidence="1">Uncharacterized protein</fullName>
    </submittedName>
</protein>
<name>A0A6A5XRZ7_9PLEO</name>
<organism evidence="1 2">
    <name type="scientific">Aaosphaeria arxii CBS 175.79</name>
    <dbReference type="NCBI Taxonomy" id="1450172"/>
    <lineage>
        <taxon>Eukaryota</taxon>
        <taxon>Fungi</taxon>
        <taxon>Dikarya</taxon>
        <taxon>Ascomycota</taxon>
        <taxon>Pezizomycotina</taxon>
        <taxon>Dothideomycetes</taxon>
        <taxon>Pleosporomycetidae</taxon>
        <taxon>Pleosporales</taxon>
        <taxon>Pleosporales incertae sedis</taxon>
        <taxon>Aaosphaeria</taxon>
    </lineage>
</organism>
<reference evidence="1" key="1">
    <citation type="journal article" date="2020" name="Stud. Mycol.">
        <title>101 Dothideomycetes genomes: a test case for predicting lifestyles and emergence of pathogens.</title>
        <authorList>
            <person name="Haridas S."/>
            <person name="Albert R."/>
            <person name="Binder M."/>
            <person name="Bloem J."/>
            <person name="Labutti K."/>
            <person name="Salamov A."/>
            <person name="Andreopoulos B."/>
            <person name="Baker S."/>
            <person name="Barry K."/>
            <person name="Bills G."/>
            <person name="Bluhm B."/>
            <person name="Cannon C."/>
            <person name="Castanera R."/>
            <person name="Culley D."/>
            <person name="Daum C."/>
            <person name="Ezra D."/>
            <person name="Gonzalez J."/>
            <person name="Henrissat B."/>
            <person name="Kuo A."/>
            <person name="Liang C."/>
            <person name="Lipzen A."/>
            <person name="Lutzoni F."/>
            <person name="Magnuson J."/>
            <person name="Mondo S."/>
            <person name="Nolan M."/>
            <person name="Ohm R."/>
            <person name="Pangilinan J."/>
            <person name="Park H.-J."/>
            <person name="Ramirez L."/>
            <person name="Alfaro M."/>
            <person name="Sun H."/>
            <person name="Tritt A."/>
            <person name="Yoshinaga Y."/>
            <person name="Zwiers L.-H."/>
            <person name="Turgeon B."/>
            <person name="Goodwin S."/>
            <person name="Spatafora J."/>
            <person name="Crous P."/>
            <person name="Grigoriev I."/>
        </authorList>
    </citation>
    <scope>NUCLEOTIDE SEQUENCE</scope>
    <source>
        <strain evidence="1">CBS 175.79</strain>
    </source>
</reference>
<dbReference type="AlphaFoldDB" id="A0A6A5XRZ7"/>
<evidence type="ECO:0000313" key="2">
    <source>
        <dbReference type="Proteomes" id="UP000799778"/>
    </source>
</evidence>